<evidence type="ECO:0000256" key="1">
    <source>
        <dbReference type="SAM" id="SignalP"/>
    </source>
</evidence>
<evidence type="ECO:0000313" key="2">
    <source>
        <dbReference type="EMBL" id="KAK4200746.1"/>
    </source>
</evidence>
<gene>
    <name evidence="2" type="ORF">QBC40DRAFT_253751</name>
</gene>
<dbReference type="EMBL" id="MU863915">
    <property type="protein sequence ID" value="KAK4200746.1"/>
    <property type="molecule type" value="Genomic_DNA"/>
</dbReference>
<keyword evidence="3" id="KW-1185">Reference proteome</keyword>
<reference evidence="2" key="2">
    <citation type="submission" date="2023-05" db="EMBL/GenBank/DDBJ databases">
        <authorList>
            <consortium name="Lawrence Berkeley National Laboratory"/>
            <person name="Steindorff A."/>
            <person name="Hensen N."/>
            <person name="Bonometti L."/>
            <person name="Westerberg I."/>
            <person name="Brannstrom I.O."/>
            <person name="Guillou S."/>
            <person name="Cros-Aarteil S."/>
            <person name="Calhoun S."/>
            <person name="Haridas S."/>
            <person name="Kuo A."/>
            <person name="Mondo S."/>
            <person name="Pangilinan J."/>
            <person name="Riley R."/>
            <person name="Labutti K."/>
            <person name="Andreopoulos B."/>
            <person name="Lipzen A."/>
            <person name="Chen C."/>
            <person name="Yanf M."/>
            <person name="Daum C."/>
            <person name="Ng V."/>
            <person name="Clum A."/>
            <person name="Ohm R."/>
            <person name="Martin F."/>
            <person name="Silar P."/>
            <person name="Natvig D."/>
            <person name="Lalanne C."/>
            <person name="Gautier V."/>
            <person name="Ament-Velasquez S.L."/>
            <person name="Kruys A."/>
            <person name="Hutchinson M.I."/>
            <person name="Powell A.J."/>
            <person name="Barry K."/>
            <person name="Miller A.N."/>
            <person name="Grigoriev I.V."/>
            <person name="Debuchy R."/>
            <person name="Gladieux P."/>
            <person name="Thoren M.H."/>
            <person name="Johannesson H."/>
        </authorList>
    </citation>
    <scope>NUCLEOTIDE SEQUENCE</scope>
    <source>
        <strain evidence="2">CBS 315.58</strain>
    </source>
</reference>
<feature type="signal peptide" evidence="1">
    <location>
        <begin position="1"/>
        <end position="17"/>
    </location>
</feature>
<keyword evidence="1" id="KW-0732">Signal</keyword>
<name>A0AAN6XJI2_9PEZI</name>
<organism evidence="2 3">
    <name type="scientific">Triangularia verruculosa</name>
    <dbReference type="NCBI Taxonomy" id="2587418"/>
    <lineage>
        <taxon>Eukaryota</taxon>
        <taxon>Fungi</taxon>
        <taxon>Dikarya</taxon>
        <taxon>Ascomycota</taxon>
        <taxon>Pezizomycotina</taxon>
        <taxon>Sordariomycetes</taxon>
        <taxon>Sordariomycetidae</taxon>
        <taxon>Sordariales</taxon>
        <taxon>Podosporaceae</taxon>
        <taxon>Triangularia</taxon>
    </lineage>
</organism>
<evidence type="ECO:0000313" key="3">
    <source>
        <dbReference type="Proteomes" id="UP001303160"/>
    </source>
</evidence>
<proteinExistence type="predicted"/>
<dbReference type="Proteomes" id="UP001303160">
    <property type="component" value="Unassembled WGS sequence"/>
</dbReference>
<protein>
    <submittedName>
        <fullName evidence="2">Uncharacterized protein</fullName>
    </submittedName>
</protein>
<dbReference type="InterPro" id="IPR025649">
    <property type="entry name" value="DUF4360"/>
</dbReference>
<dbReference type="Pfam" id="PF14273">
    <property type="entry name" value="DUF4360"/>
    <property type="match status" value="1"/>
</dbReference>
<reference evidence="2" key="1">
    <citation type="journal article" date="2023" name="Mol. Phylogenet. Evol.">
        <title>Genome-scale phylogeny and comparative genomics of the fungal order Sordariales.</title>
        <authorList>
            <person name="Hensen N."/>
            <person name="Bonometti L."/>
            <person name="Westerberg I."/>
            <person name="Brannstrom I.O."/>
            <person name="Guillou S."/>
            <person name="Cros-Aarteil S."/>
            <person name="Calhoun S."/>
            <person name="Haridas S."/>
            <person name="Kuo A."/>
            <person name="Mondo S."/>
            <person name="Pangilinan J."/>
            <person name="Riley R."/>
            <person name="LaButti K."/>
            <person name="Andreopoulos B."/>
            <person name="Lipzen A."/>
            <person name="Chen C."/>
            <person name="Yan M."/>
            <person name="Daum C."/>
            <person name="Ng V."/>
            <person name="Clum A."/>
            <person name="Steindorff A."/>
            <person name="Ohm R.A."/>
            <person name="Martin F."/>
            <person name="Silar P."/>
            <person name="Natvig D.O."/>
            <person name="Lalanne C."/>
            <person name="Gautier V."/>
            <person name="Ament-Velasquez S.L."/>
            <person name="Kruys A."/>
            <person name="Hutchinson M.I."/>
            <person name="Powell A.J."/>
            <person name="Barry K."/>
            <person name="Miller A.N."/>
            <person name="Grigoriev I.V."/>
            <person name="Debuchy R."/>
            <person name="Gladieux P."/>
            <person name="Hiltunen Thoren M."/>
            <person name="Johannesson H."/>
        </authorList>
    </citation>
    <scope>NUCLEOTIDE SEQUENCE</scope>
    <source>
        <strain evidence="2">CBS 315.58</strain>
    </source>
</reference>
<comment type="caution">
    <text evidence="2">The sequence shown here is derived from an EMBL/GenBank/DDBJ whole genome shotgun (WGS) entry which is preliminary data.</text>
</comment>
<sequence length="198" mass="21159">MKFLAIAAVLLPTVTLAQERVKFSRGIVISGAGCLPPTVHPVFSNNDELVTITFDNFRAALPNPREVACSIELGVAHPAGFRRVSPTATLIGNAGAVNLANGVTGELRRNYVIQPTTSDQPSGELRPPAVTWSGPLNTGYLEIDQFQYTQNYVSPGQNRTATIKLNDATLSLQPATGPASSIRLSTYILDISNQTLVL</sequence>
<feature type="chain" id="PRO_5042817876" evidence="1">
    <location>
        <begin position="18"/>
        <end position="198"/>
    </location>
</feature>
<dbReference type="AlphaFoldDB" id="A0AAN6XJI2"/>
<accession>A0AAN6XJI2</accession>